<protein>
    <submittedName>
        <fullName evidence="1">Uncharacterized protein</fullName>
    </submittedName>
</protein>
<organism evidence="1 2">
    <name type="scientific">Brevundimonas staleyi</name>
    <dbReference type="NCBI Taxonomy" id="74326"/>
    <lineage>
        <taxon>Bacteria</taxon>
        <taxon>Pseudomonadati</taxon>
        <taxon>Pseudomonadota</taxon>
        <taxon>Alphaproteobacteria</taxon>
        <taxon>Caulobacterales</taxon>
        <taxon>Caulobacteraceae</taxon>
        <taxon>Brevundimonas</taxon>
    </lineage>
</organism>
<proteinExistence type="predicted"/>
<reference evidence="2" key="1">
    <citation type="journal article" date="2019" name="Int. J. Syst. Evol. Microbiol.">
        <title>The Global Catalogue of Microorganisms (GCM) 10K type strain sequencing project: providing services to taxonomists for standard genome sequencing and annotation.</title>
        <authorList>
            <consortium name="The Broad Institute Genomics Platform"/>
            <consortium name="The Broad Institute Genome Sequencing Center for Infectious Disease"/>
            <person name="Wu L."/>
            <person name="Ma J."/>
        </authorList>
    </citation>
    <scope>NUCLEOTIDE SEQUENCE [LARGE SCALE GENOMIC DNA]</scope>
    <source>
        <strain evidence="2">JCM 12125</strain>
    </source>
</reference>
<gene>
    <name evidence="1" type="ORF">ACFPIE_06580</name>
</gene>
<sequence length="89" mass="10359">MTRDSDPDVRRQQASDWFSRLGAPQVSSDDIRHFFEWRRDLVALMGRSDEVLEVVLRLAGRQELVTARRLSGAREKLREMLALMDDLQS</sequence>
<name>A0ABW0FPE8_9CAUL</name>
<dbReference type="RefSeq" id="WP_374035907.1">
    <property type="nucleotide sequence ID" value="NZ_CP169082.1"/>
</dbReference>
<evidence type="ECO:0000313" key="2">
    <source>
        <dbReference type="Proteomes" id="UP001596152"/>
    </source>
</evidence>
<accession>A0ABW0FPE8</accession>
<keyword evidence="2" id="KW-1185">Reference proteome</keyword>
<evidence type="ECO:0000313" key="1">
    <source>
        <dbReference type="EMBL" id="MFC5343572.1"/>
    </source>
</evidence>
<dbReference type="EMBL" id="JBHSLF010000014">
    <property type="protein sequence ID" value="MFC5343572.1"/>
    <property type="molecule type" value="Genomic_DNA"/>
</dbReference>
<dbReference type="Proteomes" id="UP001596152">
    <property type="component" value="Unassembled WGS sequence"/>
</dbReference>
<comment type="caution">
    <text evidence="1">The sequence shown here is derived from an EMBL/GenBank/DDBJ whole genome shotgun (WGS) entry which is preliminary data.</text>
</comment>